<dbReference type="Gene3D" id="2.60.40.10">
    <property type="entry name" value="Immunoglobulins"/>
    <property type="match status" value="2"/>
</dbReference>
<dbReference type="GO" id="GO:0030155">
    <property type="term" value="P:regulation of cell adhesion"/>
    <property type="evidence" value="ECO:0007669"/>
    <property type="project" value="TreeGrafter"/>
</dbReference>
<dbReference type="SUPFAM" id="SSF49265">
    <property type="entry name" value="Fibronectin type III"/>
    <property type="match status" value="2"/>
</dbReference>
<gene>
    <name evidence="3" type="ORF">GSONMT00050810001</name>
</gene>
<protein>
    <recommendedName>
        <fullName evidence="2">Fibronectin type-III domain-containing protein</fullName>
    </recommendedName>
</protein>
<sequence>MERVSGNIVEFEMSSLTPATHYTVKVYAMRASAKSAVTTTEFTTDVDAPQGLAASNIQTENAMLTWKAPRAGITGYILSFESADGTIREVVLSPTATSYNMAQLSASTEYSVRLQAIAGPKRSRVITTVFTTSECVTIVMLESSGSSADSGPNIPSSNRVMDPASAPTLCFPLNMSPRLSLSINAKI</sequence>
<dbReference type="EMBL" id="FR950368">
    <property type="protein sequence ID" value="CDQ99820.1"/>
    <property type="molecule type" value="Genomic_DNA"/>
</dbReference>
<dbReference type="InterPro" id="IPR036116">
    <property type="entry name" value="FN3_sf"/>
</dbReference>
<dbReference type="PaxDb" id="8022-A0A060ZF28"/>
<dbReference type="PROSITE" id="PS50853">
    <property type="entry name" value="FN3"/>
    <property type="match status" value="1"/>
</dbReference>
<name>A0A060ZF28_ONCMY</name>
<evidence type="ECO:0000259" key="2">
    <source>
        <dbReference type="PROSITE" id="PS50853"/>
    </source>
</evidence>
<dbReference type="PANTHER" id="PTHR46708">
    <property type="entry name" value="TENASCIN"/>
    <property type="match status" value="1"/>
</dbReference>
<evidence type="ECO:0000256" key="1">
    <source>
        <dbReference type="ARBA" id="ARBA00022737"/>
    </source>
</evidence>
<evidence type="ECO:0000313" key="4">
    <source>
        <dbReference type="Proteomes" id="UP000193380"/>
    </source>
</evidence>
<dbReference type="Proteomes" id="UP000193380">
    <property type="component" value="Unassembled WGS sequence"/>
</dbReference>
<organism evidence="3 4">
    <name type="scientific">Oncorhynchus mykiss</name>
    <name type="common">Rainbow trout</name>
    <name type="synonym">Salmo gairdneri</name>
    <dbReference type="NCBI Taxonomy" id="8022"/>
    <lineage>
        <taxon>Eukaryota</taxon>
        <taxon>Metazoa</taxon>
        <taxon>Chordata</taxon>
        <taxon>Craniata</taxon>
        <taxon>Vertebrata</taxon>
        <taxon>Euteleostomi</taxon>
        <taxon>Actinopterygii</taxon>
        <taxon>Neopterygii</taxon>
        <taxon>Teleostei</taxon>
        <taxon>Protacanthopterygii</taxon>
        <taxon>Salmoniformes</taxon>
        <taxon>Salmonidae</taxon>
        <taxon>Salmoninae</taxon>
        <taxon>Oncorhynchus</taxon>
    </lineage>
</organism>
<dbReference type="Pfam" id="PF00041">
    <property type="entry name" value="fn3"/>
    <property type="match status" value="1"/>
</dbReference>
<dbReference type="InterPro" id="IPR003961">
    <property type="entry name" value="FN3_dom"/>
</dbReference>
<evidence type="ECO:0000313" key="3">
    <source>
        <dbReference type="EMBL" id="CDQ99820.1"/>
    </source>
</evidence>
<dbReference type="InterPro" id="IPR050991">
    <property type="entry name" value="ECM_Regulatory_Proteins"/>
</dbReference>
<dbReference type="GO" id="GO:0031175">
    <property type="term" value="P:neuron projection development"/>
    <property type="evidence" value="ECO:0007669"/>
    <property type="project" value="TreeGrafter"/>
</dbReference>
<dbReference type="SMART" id="SM00060">
    <property type="entry name" value="FN3"/>
    <property type="match status" value="1"/>
</dbReference>
<dbReference type="AlphaFoldDB" id="A0A060ZF28"/>
<feature type="domain" description="Fibronectin type-III" evidence="2">
    <location>
        <begin position="48"/>
        <end position="135"/>
    </location>
</feature>
<keyword evidence="1" id="KW-0677">Repeat</keyword>
<reference evidence="3" key="1">
    <citation type="journal article" date="2014" name="Nat. Commun.">
        <title>The rainbow trout genome provides novel insights into evolution after whole-genome duplication in vertebrates.</title>
        <authorList>
            <person name="Berthelot C."/>
            <person name="Brunet F."/>
            <person name="Chalopin D."/>
            <person name="Juanchich A."/>
            <person name="Bernard M."/>
            <person name="Noel B."/>
            <person name="Bento P."/>
            <person name="Da Silva C."/>
            <person name="Labadie K."/>
            <person name="Alberti A."/>
            <person name="Aury J.M."/>
            <person name="Louis A."/>
            <person name="Dehais P."/>
            <person name="Bardou P."/>
            <person name="Montfort J."/>
            <person name="Klopp C."/>
            <person name="Cabau C."/>
            <person name="Gaspin C."/>
            <person name="Thorgaard G.H."/>
            <person name="Boussaha M."/>
            <person name="Quillet E."/>
            <person name="Guyomard R."/>
            <person name="Galiana D."/>
            <person name="Bobe J."/>
            <person name="Volff J.N."/>
            <person name="Genet C."/>
            <person name="Wincker P."/>
            <person name="Jaillon O."/>
            <person name="Roest Crollius H."/>
            <person name="Guiguen Y."/>
        </authorList>
    </citation>
    <scope>NUCLEOTIDE SEQUENCE [LARGE SCALE GENOMIC DNA]</scope>
</reference>
<reference evidence="3" key="2">
    <citation type="submission" date="2014-03" db="EMBL/GenBank/DDBJ databases">
        <authorList>
            <person name="Genoscope - CEA"/>
        </authorList>
    </citation>
    <scope>NUCLEOTIDE SEQUENCE</scope>
</reference>
<proteinExistence type="predicted"/>
<dbReference type="InterPro" id="IPR013783">
    <property type="entry name" value="Ig-like_fold"/>
</dbReference>
<accession>A0A060ZF28</accession>
<dbReference type="PANTHER" id="PTHR46708:SF1">
    <property type="entry name" value="TENASCIN"/>
    <property type="match status" value="1"/>
</dbReference>
<dbReference type="CDD" id="cd00063">
    <property type="entry name" value="FN3"/>
    <property type="match status" value="1"/>
</dbReference>
<dbReference type="STRING" id="8022.A0A060ZF28"/>
<dbReference type="GO" id="GO:0005615">
    <property type="term" value="C:extracellular space"/>
    <property type="evidence" value="ECO:0007669"/>
    <property type="project" value="TreeGrafter"/>
</dbReference>